<evidence type="ECO:0000313" key="7">
    <source>
        <dbReference type="Proteomes" id="UP000070467"/>
    </source>
</evidence>
<dbReference type="RefSeq" id="WP_066131165.1">
    <property type="nucleotide sequence ID" value="NZ_KQ959912.1"/>
</dbReference>
<comment type="similarity">
    <text evidence="1">Belongs to the ABC transporter superfamily.</text>
</comment>
<name>A0ABR5TK85_9BACL</name>
<reference evidence="6 7" key="1">
    <citation type="submission" date="2016-01" db="EMBL/GenBank/DDBJ databases">
        <authorList>
            <person name="Mitreva M."/>
            <person name="Pepin K.H."/>
            <person name="Mihindukulasuriya K.A."/>
            <person name="Fulton R."/>
            <person name="Fronick C."/>
            <person name="O'Laughlin M."/>
            <person name="Miner T."/>
            <person name="Herter B."/>
            <person name="Rosa B.A."/>
            <person name="Cordes M."/>
            <person name="Tomlinson C."/>
            <person name="Wollam A."/>
            <person name="Palsikar V.B."/>
            <person name="Mardis E.R."/>
            <person name="Wilson R.K."/>
        </authorList>
    </citation>
    <scope>NUCLEOTIDE SEQUENCE [LARGE SCALE GENOMIC DNA]</scope>
    <source>
        <strain evidence="6 7">KA00071</strain>
    </source>
</reference>
<feature type="domain" description="ABC transporter" evidence="5">
    <location>
        <begin position="5"/>
        <end position="222"/>
    </location>
</feature>
<dbReference type="InterPro" id="IPR003439">
    <property type="entry name" value="ABC_transporter-like_ATP-bd"/>
</dbReference>
<dbReference type="SMART" id="SM00382">
    <property type="entry name" value="AAA"/>
    <property type="match status" value="1"/>
</dbReference>
<dbReference type="InterPro" id="IPR027417">
    <property type="entry name" value="P-loop_NTPase"/>
</dbReference>
<evidence type="ECO:0000259" key="5">
    <source>
        <dbReference type="PROSITE" id="PS50893"/>
    </source>
</evidence>
<keyword evidence="3" id="KW-0547">Nucleotide-binding</keyword>
<dbReference type="SUPFAM" id="SSF52540">
    <property type="entry name" value="P-loop containing nucleoside triphosphate hydrolases"/>
    <property type="match status" value="1"/>
</dbReference>
<evidence type="ECO:0000256" key="2">
    <source>
        <dbReference type="ARBA" id="ARBA00022448"/>
    </source>
</evidence>
<organism evidence="6 7">
    <name type="scientific">Gemelliphila asaccharolytica</name>
    <dbReference type="NCBI Taxonomy" id="502393"/>
    <lineage>
        <taxon>Bacteria</taxon>
        <taxon>Bacillati</taxon>
        <taxon>Bacillota</taxon>
        <taxon>Bacilli</taxon>
        <taxon>Bacillales</taxon>
        <taxon>Gemellaceae</taxon>
        <taxon>Gemelliphila</taxon>
    </lineage>
</organism>
<dbReference type="GO" id="GO:0005524">
    <property type="term" value="F:ATP binding"/>
    <property type="evidence" value="ECO:0007669"/>
    <property type="project" value="UniProtKB-KW"/>
</dbReference>
<evidence type="ECO:0000256" key="3">
    <source>
        <dbReference type="ARBA" id="ARBA00022741"/>
    </source>
</evidence>
<dbReference type="EMBL" id="LSDB01000078">
    <property type="protein sequence ID" value="KXB54989.1"/>
    <property type="molecule type" value="Genomic_DNA"/>
</dbReference>
<keyword evidence="7" id="KW-1185">Reference proteome</keyword>
<proteinExistence type="inferred from homology"/>
<keyword evidence="4 6" id="KW-0067">ATP-binding</keyword>
<dbReference type="Proteomes" id="UP000070467">
    <property type="component" value="Unassembled WGS sequence"/>
</dbReference>
<evidence type="ECO:0000313" key="6">
    <source>
        <dbReference type="EMBL" id="KXB54989.1"/>
    </source>
</evidence>
<keyword evidence="2" id="KW-0813">Transport</keyword>
<gene>
    <name evidence="6" type="ORF">HMPREF1871_01239</name>
</gene>
<dbReference type="InterPro" id="IPR003593">
    <property type="entry name" value="AAA+_ATPase"/>
</dbReference>
<dbReference type="PANTHER" id="PTHR42734">
    <property type="entry name" value="METAL TRANSPORT SYSTEM ATP-BINDING PROTEIN TM_0124-RELATED"/>
    <property type="match status" value="1"/>
</dbReference>
<dbReference type="InterPro" id="IPR017871">
    <property type="entry name" value="ABC_transporter-like_CS"/>
</dbReference>
<protein>
    <submittedName>
        <fullName evidence="6">ABC transporter, ATP-binding protein</fullName>
    </submittedName>
</protein>
<dbReference type="InterPro" id="IPR050153">
    <property type="entry name" value="Metal_Ion_Import_ABC"/>
</dbReference>
<dbReference type="Gene3D" id="3.40.50.300">
    <property type="entry name" value="P-loop containing nucleotide triphosphate hydrolases"/>
    <property type="match status" value="1"/>
</dbReference>
<dbReference type="PROSITE" id="PS00211">
    <property type="entry name" value="ABC_TRANSPORTER_1"/>
    <property type="match status" value="1"/>
</dbReference>
<dbReference type="PROSITE" id="PS50893">
    <property type="entry name" value="ABC_TRANSPORTER_2"/>
    <property type="match status" value="1"/>
</dbReference>
<comment type="caution">
    <text evidence="6">The sequence shown here is derived from an EMBL/GenBank/DDBJ whole genome shotgun (WGS) entry which is preliminary data.</text>
</comment>
<accession>A0ABR5TK85</accession>
<dbReference type="PANTHER" id="PTHR42734:SF17">
    <property type="entry name" value="METAL TRANSPORT SYSTEM ATP-BINDING PROTEIN TM_0124-RELATED"/>
    <property type="match status" value="1"/>
</dbReference>
<dbReference type="Pfam" id="PF00005">
    <property type="entry name" value="ABC_tran"/>
    <property type="match status" value="1"/>
</dbReference>
<sequence>MNNILEIKNLYFKYAKNSDYILKNLNFNILKNEFVAIIGENGAGKSTLLKIILRKLQPNKGSVFILGDDIKKNNHYKDISYISQNSVLSYKGFPTTVEEVINNHLKFLKINVNVDEYLSIVNLLKHKNKSLSSLSGGELQRVAILVALIKNSKIIILDEPTSNIDKNFSKELFTLLKNLTKKDKTIIMVTHDLHELHHYVDYAIKIKNNSCDKCLKEHLKNLGG</sequence>
<evidence type="ECO:0000256" key="1">
    <source>
        <dbReference type="ARBA" id="ARBA00005417"/>
    </source>
</evidence>
<evidence type="ECO:0000256" key="4">
    <source>
        <dbReference type="ARBA" id="ARBA00022840"/>
    </source>
</evidence>